<accession>A0A498RBT9</accession>
<organism evidence="1 2">
    <name type="scientific">Lucifera butyrica</name>
    <dbReference type="NCBI Taxonomy" id="1351585"/>
    <lineage>
        <taxon>Bacteria</taxon>
        <taxon>Bacillati</taxon>
        <taxon>Bacillota</taxon>
        <taxon>Negativicutes</taxon>
        <taxon>Veillonellales</taxon>
        <taxon>Veillonellaceae</taxon>
        <taxon>Lucifera</taxon>
    </lineage>
</organism>
<sequence>MTNVMIASPVRQKPMILKEFLWSLNQLKTETLDVKYAFVDDHEEPSTQLKEFARQHSKTTLIAGKPDGEYLRDEITHYWPEQLMWKVATYKDQLLALAKLENCDYIFLVDSDLVLHPDTLIHLISLGKDIISEVYWTSWNPQSPALPQVWLWGQYELYAKQRTETLSEVEINTRSFQFLNRLRIPGTYKVGGIGACTLISRKALEAGVSFQELYNLQLIGEDRHFCIRAAALGFDLFADTHYPPFHIYRESELSLLHFYKLDNFPDYRPTKPRLILGMLVRNEAGKFLDIVLKQTAKFIDAAVLLDDASDDATVELCHQALAQVPHKIISNQFPQFNNEIILRKQLWQLTIQQNPDWILILDADELFEDRIALEIYKYITNPYIDIVKFRLYDMWDQEHYREDAYWCAHKYYRTFLVRYNPNFEYSWNEIPLHCGRFPSNIHCLSSFESEIRIKHLGWSTPELKLAKYARYKTLDPDAKYGIKEQYDSILEQNPNLIRWNE</sequence>
<dbReference type="OrthoDB" id="396512at2"/>
<name>A0A498RBT9_9FIRM</name>
<evidence type="ECO:0000313" key="2">
    <source>
        <dbReference type="Proteomes" id="UP000277811"/>
    </source>
</evidence>
<dbReference type="SUPFAM" id="SSF53448">
    <property type="entry name" value="Nucleotide-diphospho-sugar transferases"/>
    <property type="match status" value="2"/>
</dbReference>
<keyword evidence="2" id="KW-1185">Reference proteome</keyword>
<protein>
    <submittedName>
        <fullName evidence="1">Nucleotide-diphospho-sugar transferases</fullName>
    </submittedName>
</protein>
<dbReference type="GO" id="GO:0016740">
    <property type="term" value="F:transferase activity"/>
    <property type="evidence" value="ECO:0007669"/>
    <property type="project" value="UniProtKB-KW"/>
</dbReference>
<evidence type="ECO:0000313" key="1">
    <source>
        <dbReference type="EMBL" id="VBB07722.1"/>
    </source>
</evidence>
<dbReference type="InterPro" id="IPR029044">
    <property type="entry name" value="Nucleotide-diphossugar_trans"/>
</dbReference>
<proteinExistence type="predicted"/>
<reference evidence="1 2" key="1">
    <citation type="submission" date="2018-06" db="EMBL/GenBank/DDBJ databases">
        <authorList>
            <person name="Strepis N."/>
        </authorList>
    </citation>
    <scope>NUCLEOTIDE SEQUENCE [LARGE SCALE GENOMIC DNA]</scope>
    <source>
        <strain evidence="1">LUCI</strain>
    </source>
</reference>
<dbReference type="RefSeq" id="WP_122628653.1">
    <property type="nucleotide sequence ID" value="NZ_UPPP01000079.1"/>
</dbReference>
<dbReference type="AlphaFoldDB" id="A0A498RBT9"/>
<dbReference type="EMBL" id="UPPP01000079">
    <property type="protein sequence ID" value="VBB07722.1"/>
    <property type="molecule type" value="Genomic_DNA"/>
</dbReference>
<keyword evidence="1" id="KW-0808">Transferase</keyword>
<dbReference type="Gene3D" id="3.90.550.10">
    <property type="entry name" value="Spore Coat Polysaccharide Biosynthesis Protein SpsA, Chain A"/>
    <property type="match status" value="2"/>
</dbReference>
<gene>
    <name evidence="1" type="ORF">LUCI_2987</name>
</gene>
<dbReference type="Proteomes" id="UP000277811">
    <property type="component" value="Unassembled WGS sequence"/>
</dbReference>